<evidence type="ECO:0000313" key="1">
    <source>
        <dbReference type="EMBL" id="CAG8698376.1"/>
    </source>
</evidence>
<comment type="caution">
    <text evidence="1">The sequence shown here is derived from an EMBL/GenBank/DDBJ whole genome shotgun (WGS) entry which is preliminary data.</text>
</comment>
<proteinExistence type="predicted"/>
<sequence length="242" mass="27624">MPYIFIVQSLGYGKSRLIKEYARQGPTIEAANSCEITKNQGLKDINNDDLQGASNDFNDSDEETKNLISLAILASLYSIDISSFVHFFSNLIASHLGTYLIISQDKIKVLACYPPEPIITEAAYELLNNNILNYIKLTTFLDELLTNNIILRENNAEYNYLKNASVFFIRFVTISTIPQLDAYEKKIVEVDWGVTTRLNDQNPKPTIHYTIIDLKSFNITYRKNLKSFRAILKAYIIPYNAI</sequence>
<dbReference type="EMBL" id="CAJVPQ010007583">
    <property type="protein sequence ID" value="CAG8698376.1"/>
    <property type="molecule type" value="Genomic_DNA"/>
</dbReference>
<dbReference type="OrthoDB" id="2506559at2759"/>
<dbReference type="Proteomes" id="UP000789570">
    <property type="component" value="Unassembled WGS sequence"/>
</dbReference>
<organism evidence="1 2">
    <name type="scientific">Funneliformis caledonium</name>
    <dbReference type="NCBI Taxonomy" id="1117310"/>
    <lineage>
        <taxon>Eukaryota</taxon>
        <taxon>Fungi</taxon>
        <taxon>Fungi incertae sedis</taxon>
        <taxon>Mucoromycota</taxon>
        <taxon>Glomeromycotina</taxon>
        <taxon>Glomeromycetes</taxon>
        <taxon>Glomerales</taxon>
        <taxon>Glomeraceae</taxon>
        <taxon>Funneliformis</taxon>
    </lineage>
</organism>
<keyword evidence="2" id="KW-1185">Reference proteome</keyword>
<protein>
    <submittedName>
        <fullName evidence="1">9121_t:CDS:1</fullName>
    </submittedName>
</protein>
<accession>A0A9N9HNU6</accession>
<dbReference type="PANTHER" id="PTHR33266">
    <property type="entry name" value="CHROMOSOME 15, WHOLE GENOME SHOTGUN SEQUENCE"/>
    <property type="match status" value="1"/>
</dbReference>
<reference evidence="1" key="1">
    <citation type="submission" date="2021-06" db="EMBL/GenBank/DDBJ databases">
        <authorList>
            <person name="Kallberg Y."/>
            <person name="Tangrot J."/>
            <person name="Rosling A."/>
        </authorList>
    </citation>
    <scope>NUCLEOTIDE SEQUENCE</scope>
    <source>
        <strain evidence="1">UK204</strain>
    </source>
</reference>
<name>A0A9N9HNU6_9GLOM</name>
<dbReference type="PANTHER" id="PTHR33266:SF1">
    <property type="entry name" value="F-BOX DOMAIN-CONTAINING PROTEIN"/>
    <property type="match status" value="1"/>
</dbReference>
<gene>
    <name evidence="1" type="ORF">FCALED_LOCUS13349</name>
</gene>
<dbReference type="AlphaFoldDB" id="A0A9N9HNU6"/>
<evidence type="ECO:0000313" key="2">
    <source>
        <dbReference type="Proteomes" id="UP000789570"/>
    </source>
</evidence>